<dbReference type="CDD" id="cd06558">
    <property type="entry name" value="crotonase-like"/>
    <property type="match status" value="1"/>
</dbReference>
<dbReference type="Proteomes" id="UP000231644">
    <property type="component" value="Unassembled WGS sequence"/>
</dbReference>
<evidence type="ECO:0000313" key="3">
    <source>
        <dbReference type="Proteomes" id="UP000231644"/>
    </source>
</evidence>
<proteinExistence type="predicted"/>
<dbReference type="InterPro" id="IPR029045">
    <property type="entry name" value="ClpP/crotonase-like_dom_sf"/>
</dbReference>
<dbReference type="Pfam" id="PF00378">
    <property type="entry name" value="ECH_1"/>
    <property type="match status" value="1"/>
</dbReference>
<dbReference type="PANTHER" id="PTHR43459">
    <property type="entry name" value="ENOYL-COA HYDRATASE"/>
    <property type="match status" value="1"/>
</dbReference>
<dbReference type="SUPFAM" id="SSF52096">
    <property type="entry name" value="ClpP/crotonase"/>
    <property type="match status" value="1"/>
</dbReference>
<keyword evidence="2" id="KW-0413">Isomerase</keyword>
<evidence type="ECO:0000313" key="2">
    <source>
        <dbReference type="EMBL" id="SFD19150.1"/>
    </source>
</evidence>
<reference evidence="2 3" key="1">
    <citation type="submission" date="2016-10" db="EMBL/GenBank/DDBJ databases">
        <authorList>
            <person name="de Groot N.N."/>
        </authorList>
    </citation>
    <scope>NUCLEOTIDE SEQUENCE [LARGE SCALE GENOMIC DNA]</scope>
    <source>
        <strain evidence="2 3">DSM 29619</strain>
    </source>
</reference>
<dbReference type="STRING" id="517719.SAMN05421762_3561"/>
<dbReference type="PANTHER" id="PTHR43459:SF1">
    <property type="entry name" value="EG:BACN32G11.4 PROTEIN"/>
    <property type="match status" value="1"/>
</dbReference>
<evidence type="ECO:0000256" key="1">
    <source>
        <dbReference type="SAM" id="MobiDB-lite"/>
    </source>
</evidence>
<dbReference type="Gene3D" id="3.90.226.10">
    <property type="entry name" value="2-enoyl-CoA Hydratase, Chain A, domain 1"/>
    <property type="match status" value="1"/>
</dbReference>
<dbReference type="GO" id="GO:0016853">
    <property type="term" value="F:isomerase activity"/>
    <property type="evidence" value="ECO:0007669"/>
    <property type="project" value="UniProtKB-KW"/>
</dbReference>
<dbReference type="InterPro" id="IPR001753">
    <property type="entry name" value="Enoyl-CoA_hydra/iso"/>
</dbReference>
<keyword evidence="3" id="KW-1185">Reference proteome</keyword>
<gene>
    <name evidence="2" type="ORF">SAMN05421762_3561</name>
</gene>
<name>A0A1I1QM43_9RHOB</name>
<sequence length="232" mass="24938">MDARDRNNRRALPRSAAPPMTHHIQTETQGAVAILRLARPARGNALDAGMADLFAQFLVSWRADPGIAACVICAEGADFCTGSDYGDLPQTLWSHRAAPWTRLQEALIPFDKPLVLAARGRAAGIGLALILKAHAVVAEPCLAPAMTPAPVRPSAQAGARQQLEFLAQRRRRELEKTIAAKLKSHPARPGTSVTGALALAHRIAVLPRNEVEREMINLRRGSGPRPEGRATA</sequence>
<dbReference type="AlphaFoldDB" id="A0A1I1QM43"/>
<protein>
    <submittedName>
        <fullName evidence="2">Enoyl-CoA hydratase/isomerase</fullName>
    </submittedName>
</protein>
<dbReference type="EMBL" id="FOLX01000003">
    <property type="protein sequence ID" value="SFD19150.1"/>
    <property type="molecule type" value="Genomic_DNA"/>
</dbReference>
<organism evidence="2 3">
    <name type="scientific">Pseudooceanicola nitratireducens</name>
    <dbReference type="NCBI Taxonomy" id="517719"/>
    <lineage>
        <taxon>Bacteria</taxon>
        <taxon>Pseudomonadati</taxon>
        <taxon>Pseudomonadota</taxon>
        <taxon>Alphaproteobacteria</taxon>
        <taxon>Rhodobacterales</taxon>
        <taxon>Paracoccaceae</taxon>
        <taxon>Pseudooceanicola</taxon>
    </lineage>
</organism>
<accession>A0A1I1QM43</accession>
<feature type="region of interest" description="Disordered" evidence="1">
    <location>
        <begin position="1"/>
        <end position="22"/>
    </location>
</feature>